<accession>A0A2V1D2B6</accession>
<dbReference type="InterPro" id="IPR029526">
    <property type="entry name" value="PGBD"/>
</dbReference>
<gene>
    <name evidence="2" type="ORF">DM02DRAFT_504185</name>
</gene>
<dbReference type="STRING" id="97972.A0A2V1D2B6"/>
<feature type="non-terminal residue" evidence="2">
    <location>
        <position position="1"/>
    </location>
</feature>
<evidence type="ECO:0000313" key="2">
    <source>
        <dbReference type="EMBL" id="PVH92172.1"/>
    </source>
</evidence>
<evidence type="ECO:0000259" key="1">
    <source>
        <dbReference type="Pfam" id="PF13843"/>
    </source>
</evidence>
<reference evidence="2 3" key="1">
    <citation type="journal article" date="2018" name="Sci. Rep.">
        <title>Comparative genomics provides insights into the lifestyle and reveals functional heterogeneity of dark septate endophytic fungi.</title>
        <authorList>
            <person name="Knapp D.G."/>
            <person name="Nemeth J.B."/>
            <person name="Barry K."/>
            <person name="Hainaut M."/>
            <person name="Henrissat B."/>
            <person name="Johnson J."/>
            <person name="Kuo A."/>
            <person name="Lim J.H.P."/>
            <person name="Lipzen A."/>
            <person name="Nolan M."/>
            <person name="Ohm R.A."/>
            <person name="Tamas L."/>
            <person name="Grigoriev I.V."/>
            <person name="Spatafora J.W."/>
            <person name="Nagy L.G."/>
            <person name="Kovacs G.M."/>
        </authorList>
    </citation>
    <scope>NUCLEOTIDE SEQUENCE [LARGE SCALE GENOMIC DNA]</scope>
    <source>
        <strain evidence="2 3">DSE2036</strain>
    </source>
</reference>
<proteinExistence type="predicted"/>
<feature type="non-terminal residue" evidence="2">
    <location>
        <position position="56"/>
    </location>
</feature>
<evidence type="ECO:0000313" key="3">
    <source>
        <dbReference type="Proteomes" id="UP000244855"/>
    </source>
</evidence>
<dbReference type="Pfam" id="PF13843">
    <property type="entry name" value="DDE_Tnp_1_7"/>
    <property type="match status" value="1"/>
</dbReference>
<organism evidence="2 3">
    <name type="scientific">Periconia macrospinosa</name>
    <dbReference type="NCBI Taxonomy" id="97972"/>
    <lineage>
        <taxon>Eukaryota</taxon>
        <taxon>Fungi</taxon>
        <taxon>Dikarya</taxon>
        <taxon>Ascomycota</taxon>
        <taxon>Pezizomycotina</taxon>
        <taxon>Dothideomycetes</taxon>
        <taxon>Pleosporomycetidae</taxon>
        <taxon>Pleosporales</taxon>
        <taxon>Massarineae</taxon>
        <taxon>Periconiaceae</taxon>
        <taxon>Periconia</taxon>
    </lineage>
</organism>
<name>A0A2V1D2B6_9PLEO</name>
<dbReference type="EMBL" id="KZ805712">
    <property type="protein sequence ID" value="PVH92172.1"/>
    <property type="molecule type" value="Genomic_DNA"/>
</dbReference>
<protein>
    <submittedName>
        <fullName evidence="2">Pea pathogenicity protein</fullName>
    </submittedName>
</protein>
<feature type="domain" description="PiggyBac transposable element-derived protein" evidence="1">
    <location>
        <begin position="2"/>
        <end position="52"/>
    </location>
</feature>
<dbReference type="AlphaFoldDB" id="A0A2V1D2B6"/>
<keyword evidence="3" id="KW-1185">Reference proteome</keyword>
<dbReference type="Proteomes" id="UP000244855">
    <property type="component" value="Unassembled WGS sequence"/>
</dbReference>
<sequence>SRKYWLPSEHLCVDEAIARFTGRATEIVIIRTKPTPQGFKVWTLANDAYVLDWLFH</sequence>
<dbReference type="OrthoDB" id="3903104at2759"/>